<dbReference type="RefSeq" id="WP_132431909.1">
    <property type="nucleotide sequence ID" value="NZ_SLWK01000001.1"/>
</dbReference>
<dbReference type="GO" id="GO:0019478">
    <property type="term" value="P:D-amino acid catabolic process"/>
    <property type="evidence" value="ECO:0007669"/>
    <property type="project" value="UniProtKB-UniRule"/>
</dbReference>
<comment type="domain">
    <text evidence="2">A Gly-cisPro motif from one monomer fits into the active site of the other monomer to allow specific chiral rejection of L-amino acids.</text>
</comment>
<dbReference type="PANTHER" id="PTHR10472:SF5">
    <property type="entry name" value="D-AMINOACYL-TRNA DEACYLASE 1"/>
    <property type="match status" value="1"/>
</dbReference>
<accession>A0A4R2GNT2</accession>
<comment type="subunit">
    <text evidence="2">Homodimer.</text>
</comment>
<dbReference type="EMBL" id="SLWK01000001">
    <property type="protein sequence ID" value="TCO10975.1"/>
    <property type="molecule type" value="Genomic_DNA"/>
</dbReference>
<dbReference type="GO" id="GO:0000049">
    <property type="term" value="F:tRNA binding"/>
    <property type="evidence" value="ECO:0007669"/>
    <property type="project" value="UniProtKB-UniRule"/>
</dbReference>
<keyword evidence="4" id="KW-1185">Reference proteome</keyword>
<dbReference type="CDD" id="cd00563">
    <property type="entry name" value="Dtyr_deacylase"/>
    <property type="match status" value="1"/>
</dbReference>
<keyword evidence="2" id="KW-0694">RNA-binding</keyword>
<organism evidence="3 4">
    <name type="scientific">Natronoflexus pectinivorans</name>
    <dbReference type="NCBI Taxonomy" id="682526"/>
    <lineage>
        <taxon>Bacteria</taxon>
        <taxon>Pseudomonadati</taxon>
        <taxon>Bacteroidota</taxon>
        <taxon>Bacteroidia</taxon>
        <taxon>Marinilabiliales</taxon>
        <taxon>Marinilabiliaceae</taxon>
        <taxon>Natronoflexus</taxon>
    </lineage>
</organism>
<comment type="catalytic activity">
    <reaction evidence="2">
        <text>glycyl-tRNA(Ala) + H2O = tRNA(Ala) + glycine + H(+)</text>
        <dbReference type="Rhea" id="RHEA:53744"/>
        <dbReference type="Rhea" id="RHEA-COMP:9657"/>
        <dbReference type="Rhea" id="RHEA-COMP:13640"/>
        <dbReference type="ChEBI" id="CHEBI:15377"/>
        <dbReference type="ChEBI" id="CHEBI:15378"/>
        <dbReference type="ChEBI" id="CHEBI:57305"/>
        <dbReference type="ChEBI" id="CHEBI:78442"/>
        <dbReference type="ChEBI" id="CHEBI:78522"/>
    </reaction>
</comment>
<dbReference type="EC" id="3.1.1.96" evidence="2"/>
<sequence>MRLVIQRVNKSEVSDDTGLISSIRQGLMILCGIEHRDSKEDVEWLAKKVAGLRIFDDENGVMNNSVLEIGGEAMVVSQFTLHARYKKGNRPSYIDAAPPEHAIPLYEYFVELLTQLIGKPVACGKFGAHMKINLINDGPVTILMDSHNRI</sequence>
<evidence type="ECO:0000313" key="3">
    <source>
        <dbReference type="EMBL" id="TCO10975.1"/>
    </source>
</evidence>
<dbReference type="GO" id="GO:0106026">
    <property type="term" value="F:Gly-tRNA(Ala) deacylase activity"/>
    <property type="evidence" value="ECO:0007669"/>
    <property type="project" value="UniProtKB-UniRule"/>
</dbReference>
<reference evidence="3 4" key="1">
    <citation type="submission" date="2019-03" db="EMBL/GenBank/DDBJ databases">
        <title>Genomic Encyclopedia of Type Strains, Phase IV (KMG-IV): sequencing the most valuable type-strain genomes for metagenomic binning, comparative biology and taxonomic classification.</title>
        <authorList>
            <person name="Goeker M."/>
        </authorList>
    </citation>
    <scope>NUCLEOTIDE SEQUENCE [LARGE SCALE GENOMIC DNA]</scope>
    <source>
        <strain evidence="3 4">DSM 24179</strain>
    </source>
</reference>
<evidence type="ECO:0000256" key="2">
    <source>
        <dbReference type="HAMAP-Rule" id="MF_00518"/>
    </source>
</evidence>
<dbReference type="InterPro" id="IPR023509">
    <property type="entry name" value="DTD-like_sf"/>
</dbReference>
<dbReference type="PANTHER" id="PTHR10472">
    <property type="entry name" value="D-TYROSYL-TRNA TYR DEACYLASE"/>
    <property type="match status" value="1"/>
</dbReference>
<keyword evidence="2" id="KW-0963">Cytoplasm</keyword>
<gene>
    <name evidence="2" type="primary">dtd</name>
    <name evidence="3" type="ORF">EV194_101609</name>
</gene>
<protein>
    <recommendedName>
        <fullName evidence="2">D-aminoacyl-tRNA deacylase</fullName>
        <shortName evidence="2">DTD</shortName>
        <ecNumber evidence="2">3.1.1.96</ecNumber>
    </recommendedName>
    <alternativeName>
        <fullName evidence="2">Gly-tRNA(Ala) deacylase</fullName>
        <ecNumber evidence="2">3.1.1.-</ecNumber>
    </alternativeName>
</protein>
<dbReference type="Pfam" id="PF02580">
    <property type="entry name" value="Tyr_Deacylase"/>
    <property type="match status" value="1"/>
</dbReference>
<proteinExistence type="inferred from homology"/>
<dbReference type="NCBIfam" id="TIGR00256">
    <property type="entry name" value="D-aminoacyl-tRNA deacylase"/>
    <property type="match status" value="1"/>
</dbReference>
<comment type="caution">
    <text evidence="3">The sequence shown here is derived from an EMBL/GenBank/DDBJ whole genome shotgun (WGS) entry which is preliminary data.</text>
</comment>
<dbReference type="GO" id="GO:0043908">
    <property type="term" value="F:Ser(Gly)-tRNA(Ala) hydrolase activity"/>
    <property type="evidence" value="ECO:0007669"/>
    <property type="project" value="UniProtKB-UniRule"/>
</dbReference>
<keyword evidence="2" id="KW-0378">Hydrolase</keyword>
<comment type="similarity">
    <text evidence="1 2">Belongs to the DTD family.</text>
</comment>
<name>A0A4R2GNT2_9BACT</name>
<dbReference type="Proteomes" id="UP000295221">
    <property type="component" value="Unassembled WGS sequence"/>
</dbReference>
<evidence type="ECO:0000256" key="1">
    <source>
        <dbReference type="ARBA" id="ARBA00009673"/>
    </source>
</evidence>
<dbReference type="AlphaFoldDB" id="A0A4R2GNT2"/>
<comment type="function">
    <text evidence="2">An aminoacyl-tRNA editing enzyme that deacylates mischarged D-aminoacyl-tRNAs. Also deacylates mischarged glycyl-tRNA(Ala), protecting cells against glycine mischarging by AlaRS. Acts via tRNA-based rather than protein-based catalysis; rejects L-amino acids rather than detecting D-amino acids in the active site. By recycling D-aminoacyl-tRNA to D-amino acids and free tRNA molecules, this enzyme counteracts the toxicity associated with the formation of D-aminoacyl-tRNA entities in vivo and helps enforce protein L-homochirality.</text>
</comment>
<dbReference type="Gene3D" id="3.50.80.10">
    <property type="entry name" value="D-tyrosyl-tRNA(Tyr) deacylase"/>
    <property type="match status" value="1"/>
</dbReference>
<dbReference type="InterPro" id="IPR003732">
    <property type="entry name" value="Daa-tRNA_deacyls_DTD"/>
</dbReference>
<dbReference type="GO" id="GO:0005737">
    <property type="term" value="C:cytoplasm"/>
    <property type="evidence" value="ECO:0007669"/>
    <property type="project" value="UniProtKB-SubCell"/>
</dbReference>
<dbReference type="GO" id="GO:0051500">
    <property type="term" value="F:D-tyrosyl-tRNA(Tyr) deacylase activity"/>
    <property type="evidence" value="ECO:0007669"/>
    <property type="project" value="TreeGrafter"/>
</dbReference>
<dbReference type="FunFam" id="3.50.80.10:FF:000001">
    <property type="entry name" value="D-aminoacyl-tRNA deacylase"/>
    <property type="match status" value="1"/>
</dbReference>
<dbReference type="SUPFAM" id="SSF69500">
    <property type="entry name" value="DTD-like"/>
    <property type="match status" value="1"/>
</dbReference>
<keyword evidence="2" id="KW-0820">tRNA-binding</keyword>
<dbReference type="EC" id="3.1.1.-" evidence="2"/>
<comment type="subcellular location">
    <subcellularLocation>
        <location evidence="2">Cytoplasm</location>
    </subcellularLocation>
</comment>
<dbReference type="HAMAP" id="MF_00518">
    <property type="entry name" value="Deacylase_Dtd"/>
    <property type="match status" value="1"/>
</dbReference>
<feature type="short sequence motif" description="Gly-cisPro motif, important for rejection of L-amino acids" evidence="2">
    <location>
        <begin position="138"/>
        <end position="139"/>
    </location>
</feature>
<comment type="catalytic activity">
    <reaction evidence="2">
        <text>a D-aminoacyl-tRNA + H2O = a tRNA + a D-alpha-amino acid + H(+)</text>
        <dbReference type="Rhea" id="RHEA:13953"/>
        <dbReference type="Rhea" id="RHEA-COMP:10123"/>
        <dbReference type="Rhea" id="RHEA-COMP:10124"/>
        <dbReference type="ChEBI" id="CHEBI:15377"/>
        <dbReference type="ChEBI" id="CHEBI:15378"/>
        <dbReference type="ChEBI" id="CHEBI:59871"/>
        <dbReference type="ChEBI" id="CHEBI:78442"/>
        <dbReference type="ChEBI" id="CHEBI:79333"/>
        <dbReference type="EC" id="3.1.1.96"/>
    </reaction>
</comment>
<evidence type="ECO:0000313" key="4">
    <source>
        <dbReference type="Proteomes" id="UP000295221"/>
    </source>
</evidence>
<dbReference type="OrthoDB" id="9801395at2"/>